<dbReference type="EMBL" id="EU197055">
    <property type="protein sequence ID" value="ABY63150.1"/>
    <property type="molecule type" value="Genomic_DNA"/>
</dbReference>
<organismHost>
    <name type="scientific">Pseudomonas chlororaphis</name>
    <dbReference type="NCBI Taxonomy" id="587753"/>
</organismHost>
<proteinExistence type="predicted"/>
<dbReference type="Pfam" id="PF13328">
    <property type="entry name" value="HD_4"/>
    <property type="match status" value="1"/>
</dbReference>
<keyword evidence="2" id="KW-0378">Hydrolase</keyword>
<dbReference type="Gene3D" id="1.10.3210.10">
    <property type="entry name" value="Hypothetical protein af1432"/>
    <property type="match status" value="1"/>
</dbReference>
<keyword evidence="3" id="KW-1185">Reference proteome</keyword>
<dbReference type="CDD" id="cd00077">
    <property type="entry name" value="HDc"/>
    <property type="match status" value="1"/>
</dbReference>
<sequence length="213" mass="24172">MREHALQQYTILDVARAFSVAAHCAVGQKRKYSGEDYFHHPEEVLQILLTYEDPTLDAQVAALLHDVVEDTQVKLDQVNRIFGRKVAMYVEQLTEVSKPGDGNREARKALDLKHLELASHTAMCIKCADLISNSRSIVERDLNFARTYLVEKLRMLKAMEYLIGGCAIWSAALEVCYNGIKKIWTSPEDQLGLFHREGFTNITMAMLTQDTPK</sequence>
<gene>
    <name evidence="2" type="ORF">201phi2-1p325</name>
</gene>
<protein>
    <submittedName>
        <fullName evidence="2">Putative polyphosphate hydrolase</fullName>
    </submittedName>
</protein>
<dbReference type="PANTHER" id="PTHR46246">
    <property type="entry name" value="GUANOSINE-3',5'-BIS(DIPHOSPHATE) 3'-PYROPHOSPHOHYDROLASE MESH1"/>
    <property type="match status" value="1"/>
</dbReference>
<reference evidence="2 3" key="1">
    <citation type="journal article" date="2008" name="Virology">
        <title>Characterization of Pseudomonas chlororaphis myovirus 201varphi2-1 via genomic sequencing, mass spectrometry, and electron microscopy.</title>
        <authorList>
            <person name="Thomas J.A."/>
            <person name="Rolando M.R."/>
            <person name="Carroll C.A."/>
            <person name="Shen P.S."/>
            <person name="Belnap D.M."/>
            <person name="Weintraub S.T."/>
            <person name="Serwer P."/>
            <person name="Hardies S.C."/>
        </authorList>
    </citation>
    <scope>NUCLEOTIDE SEQUENCE</scope>
</reference>
<accession>B3FJI5</accession>
<dbReference type="Proteomes" id="UP000002421">
    <property type="component" value="Segment"/>
</dbReference>
<name>B3FJI5_BP201</name>
<evidence type="ECO:0000259" key="1">
    <source>
        <dbReference type="SMART" id="SM00471"/>
    </source>
</evidence>
<evidence type="ECO:0000313" key="3">
    <source>
        <dbReference type="Proteomes" id="UP000002421"/>
    </source>
</evidence>
<organism evidence="2 3">
    <name type="scientific">Pseudomonas phage 201phi2-1</name>
    <name type="common">Pseudomonas chlororaphis phage 201phi2-1</name>
    <dbReference type="NCBI Taxonomy" id="198110"/>
    <lineage>
        <taxon>Viruses</taxon>
        <taxon>Duplodnaviria</taxon>
        <taxon>Heunggongvirae</taxon>
        <taxon>Uroviricota</taxon>
        <taxon>Caudoviricetes</taxon>
        <taxon>Chimalliviridae</taxon>
        <taxon>Serwervirus</taxon>
        <taxon>Serwervirus 201phi21</taxon>
    </lineage>
</organism>
<dbReference type="OrthoDB" id="28871at10239"/>
<dbReference type="RefSeq" id="YP_001957046.1">
    <property type="nucleotide sequence ID" value="NC_010821.1"/>
</dbReference>
<dbReference type="InterPro" id="IPR052194">
    <property type="entry name" value="MESH1"/>
</dbReference>
<dbReference type="KEGG" id="vg:6372491"/>
<dbReference type="GO" id="GO:0008893">
    <property type="term" value="F:guanosine-3',5'-bis(diphosphate) 3'-diphosphatase activity"/>
    <property type="evidence" value="ECO:0007669"/>
    <property type="project" value="TreeGrafter"/>
</dbReference>
<dbReference type="SUPFAM" id="SSF109604">
    <property type="entry name" value="HD-domain/PDEase-like"/>
    <property type="match status" value="1"/>
</dbReference>
<feature type="domain" description="HD/PDEase" evidence="1">
    <location>
        <begin position="33"/>
        <end position="143"/>
    </location>
</feature>
<dbReference type="SMART" id="SM00471">
    <property type="entry name" value="HDc"/>
    <property type="match status" value="1"/>
</dbReference>
<dbReference type="InterPro" id="IPR003607">
    <property type="entry name" value="HD/PDEase_dom"/>
</dbReference>
<evidence type="ECO:0000313" key="2">
    <source>
        <dbReference type="EMBL" id="ABY63150.1"/>
    </source>
</evidence>
<dbReference type="PANTHER" id="PTHR46246:SF1">
    <property type="entry name" value="GUANOSINE-3',5'-BIS(DIPHOSPHATE) 3'-PYROPHOSPHOHYDROLASE MESH1"/>
    <property type="match status" value="1"/>
</dbReference>